<evidence type="ECO:0000256" key="3">
    <source>
        <dbReference type="ARBA" id="ARBA00022723"/>
    </source>
</evidence>
<dbReference type="Proteomes" id="UP001165289">
    <property type="component" value="Unassembled WGS sequence"/>
</dbReference>
<gene>
    <name evidence="9" type="ORF">LOD99_8974</name>
</gene>
<dbReference type="GO" id="GO:0008270">
    <property type="term" value="F:zinc ion binding"/>
    <property type="evidence" value="ECO:0007669"/>
    <property type="project" value="UniProtKB-KW"/>
</dbReference>
<reference evidence="9 10" key="1">
    <citation type="journal article" date="2023" name="BMC Biol.">
        <title>The compact genome of the sponge Oopsacas minuta (Hexactinellida) is lacking key metazoan core genes.</title>
        <authorList>
            <person name="Santini S."/>
            <person name="Schenkelaars Q."/>
            <person name="Jourda C."/>
            <person name="Duchesne M."/>
            <person name="Belahbib H."/>
            <person name="Rocher C."/>
            <person name="Selva M."/>
            <person name="Riesgo A."/>
            <person name="Vervoort M."/>
            <person name="Leys S.P."/>
            <person name="Kodjabachian L."/>
            <person name="Le Bivic A."/>
            <person name="Borchiellini C."/>
            <person name="Claverie J.M."/>
            <person name="Renard E."/>
        </authorList>
    </citation>
    <scope>NUCLEOTIDE SEQUENCE [LARGE SCALE GENOMIC DNA]</scope>
    <source>
        <strain evidence="9">SPO-2</strain>
    </source>
</reference>
<evidence type="ECO:0000256" key="2">
    <source>
        <dbReference type="ARBA" id="ARBA00022490"/>
    </source>
</evidence>
<evidence type="ECO:0000313" key="10">
    <source>
        <dbReference type="Proteomes" id="UP001165289"/>
    </source>
</evidence>
<sequence>MLVVSKNEQSGGPTNSDSYEKSQLFTLKLDKIIEIAKIITQLAESDHQGYLKYLINLTEAETRLEEIHSKLNSILQVWRNIIEEARNSHYYLNYYTISQIALLQKGIKSVIEGRKDSDREQLYHLLRLLNNEITKKDVQQALRKSDIISEYLNQSSCSESNTTLSTKEMQLAEVVRRETGITMDDIKAVILELKEYQSSYVISQKSIIYWCKRRLAHATESCECKELPDTGSVFLPIEISLTKGVPIEPHLDINKLGDFLKEIHNSCTSKITGERTLPYDLIYGTPNLVVMPSSEILEFLLSLYLSDNDKFPLPFYHEVLFCTDQTTNENVEIFFRRVLDQEESVSYLFCMINIENLKYEVAVETFSNFKNISQEYENRENEKPGKSRYKLVLICSEEKEGFSYLATAFEDYKRSILVHNEQEELKRHLNKRISPVYRRAIYKNRQSAWVIDKEKSKVRIVASNSSGAGKSLYIQNLRSDMLSQGVVREDEIEQAVVTVAIHGNQASEDYLVDQLLSRNVSIVKHGVMFHLDIASTVQLGLESILFKLLILGGVCNRSGMLWHSRHKDYYVIEITLSSDQNQFSKFTSLFPVVRCIQPTDALEATADINTHTVHLLTLRNDQYQRVDAYLKTLDIGQNLDSFVFKKTRKFKFDHIERLNRTLENCGIAQPSWAEVRNFTNFLDKQLLDCDKSVYCKSKIMGQEWNGFKSFVVKFMLNMSKDFATPALGSCSELARNNLAKFEILDERRWENNSHPYIFFNPDGHTMTFLGFNISKQGHLLDSDNPSKIIKENIMDPQLYTTLNANRVLLQEDYNLLSKVEKIAKIAGVMGIDFGLNPIDPDPCYVLTPDNIRKILAILMRFRCNIPVVIMGETGCGKTRLIQFMCSLQALQTGATNMLILKVHGGTTEKDVKTKVEEAEVLAMKNFRDHDIDTVLFFDEANTSPAIGLIKEIMCDRRMYGRHISSDIRLQFIAACNPYRRHTKEMLNKLSTAGLGFFTKASETTDRLGDIPLRELVYRVIELPASMLPLVWDFGKLSNDVEKAYTREIVAKHLRDRNSPIQARDKIIVVISNVLAGAQNYMRERKDECSFVSLRDVERAMRVMLWFYKILDYFQPHNTSSHHEQLSLVNLDDDVINLNEMLFIQGLLNVGDFLPKSIRVSKSDTHIKSINQIDYITYSLILSLAVCYRAKLQERDDFDINIVRRFQHPLTTIRDHKVIHNEVDRCQQLILDEMTVGANIAKNNALKENVFMMFVCIELKIPLFVIGKPGSSKSLAKSIISNSMQGRRCPDGSILQNFKQIQIMSYQCSQLSTADGIIGVFNNCRNLQNKTGSDAFTACVVLEEVGLAEDSPLLPLKVLHPLLEDSNYGSEEVETGIGQTKRSGRDDPDDEMKNRVAFIGISNWALDPAKMNRGLMLSRGDPDLNELIISAKGICESVGVHPEIHKSISEKIPSLAKAYHYLTSNQVKRQDKEERTDYFGLRDFYSLIKMLVFICNDKDSNLNRAILEHAVKRNFGGISGVDPVSVFNELVELPKDSKKVLDSSPLGLITANLTNLSRSFHGETRYLLLFTENYAALTILLRSPEMWPKHQDVNTRVIFGSSFPCDQEYSAVCLNINRIKMYMESGKTIILLNLENLYESLYDALNQYYMVLNNQRYVDLGLGTHRMKCRIHQDFKLIVVADKETVQERFPTPLINRLEKHFLTMSTVLSKDTDNVKISEQLTEWAKNFSTIDNDHSRLEERDCFIGYQSDTPSCIVFHVIKEYENGTALDGQYHCRSVLERSQTLFLKMATTDAVLRVKNSLLSEKSDELIDEYFKLGLGSLEEYLLKVMDDKCNNTLGAHLTLTTTHSRIMTDKDVDELNRRLYSSANTNTIEITNLSLHQFQTEQQYSREIQKFLRGRGLVMKGDCYKKILLVQCERGADNAKLITCARLKTVDELKDWIERDGECQDEIFIVFLILLKRETHGSKFASFCGGDWNTVHIDDIHSLDYTELPLISLLYGKPNWQLFDEYDKITPQHISHNRRFNDCIQQAASRLDDIHSSGMRTVERIRDLNILLTKDKYRIEFIKTLCQRLTNLLRDQSNSSIDTNTNWLQQTANCVEDIQSSGTFRKAVNLRINSAITPLIAELIACIDRNGNLELALYNEKVPECLFNLWYDIFRDERLLMLQYKDTISPNTLLPRRRVPVLSDGGGGEYFKAQFPFSWLINQRLAQLSSETKILSVDHSDDFCRRLEVVFVKTPLGEKIMKYIMEKDESLQLVQLYLHDFIYMNLFPIDNNKYQVYKTVLQNYINTSLPDEDEEQRDIMTIPRIHCAFENSKQLLELFQQAFQLDNGLAGQFNKIISKLEKVDDEKMNCLELVLIEVIINLCGHKKERTASKKLAEQYVSEVNQWQAIVEKGLSFNQNSSDENEKFKLELRCRWTRIIAVQLFIGNCALGVWYSEIESKIHKLFTLLGETPDFTSVELIKEVIQILTNCMKKMKKGSGLTALDIQEFQIKATRFFISILTNLTFKSIRLEDRNNELNNLIMGFVKSNEKNVGKMFSDKGQIIIFTKDGVDPSPTFRAYLLQMLIRYRQDVFKDYISDYLTNVVNNLKNNLMKSELYLLISQSIEDSLHQLIKSGKPDQETEFVKFHINNVTRDQPDISYQLLEKIARLRFISVYISKWVVECYNLLKTQSNTQLPDHILGERMRLITSFQEICLMKGHEDIHSLLFKSIYHKLGSDTLNRLKSNISCSWIIPECVSDNIEIPDYFLIYKAEYTIMKIAIEQIIRIQTKEPLLRLFNPGNKPEPAEYFIYCLFQLIVSSIQQNGEPQIFTIEKFDSLKDFVNSDLKKINPVLYNLAIQIATNNFGNGNLPNLKLTDTSSNHELFLIRLIYHVAVMLSCKKYHKLFLPIALIYEDPQTLQDKLFPTMMDDPLISAKVAMIGESGKWYQCPKGHPYFIGNCGGAVTTYVCADCGCKIGGTDYKLKRRNVLLDQTKDGTKTGYLLGPVNHVRGLQTSDRLLSLASVKIIRILMDITFIWAAGSSAKNRNRILLSLMKEGLNNSKDIPNFFTEHLERDLTDLSGLTGKSFEEIVFFLHLITKSIMENARELCTIPTELTQKELREQWEREFNNKFIQPILNSLNTDVQRQMEQVLSEKRIANNPFLRMVYEKDDSEPNNPLPHLWRYRTIVSLEHFSQSFSTADLNTKNKCPLVDKFLKEENKLFVTRYLPDIVQLQRRVGDKFLHRLDRREAANTSIKDFLNRMKTENKQESEELARLVESLATAWSMIGEDVKKNGRLTMEESLEQQEITPATSLAYLLPSSTGEGVLITSLTDYLLLIHNSFVHAYRDRVKWSRSDKIPLRELNMSHVIEYEEHLQPLLLSHAHYSLALGQGSQVTYDFEGVEQQLMEQFIQNKPLILAEHSRFEYIREAYNLEVFEQVRHKVQQTEVRVIVWKAIQEDLDSLEAVSDVLLILDVVIRFLSSAGGDPEQKLSSYLTDVYSILMILMELANVELCLKHVISFRTHLSIEKARKLSLQGQIPFSSLKNEFQEVVSEEERKLIQESCKHFPVDKIMAYLHEYIIFFLQDRDSEEKAYGLRECVEIYANENDWELPEGFNQFPQQIQQSQCASAWAVLALQENTNLNINK</sequence>
<keyword evidence="10" id="KW-1185">Reference proteome</keyword>
<dbReference type="SUPFAM" id="SSF52540">
    <property type="entry name" value="P-loop containing nucleoside triphosphate hydrolases"/>
    <property type="match status" value="1"/>
</dbReference>
<dbReference type="PANTHER" id="PTHR22605">
    <property type="entry name" value="RZ-TYPE DOMAIN-CONTAINING PROTEIN"/>
    <property type="match status" value="1"/>
</dbReference>
<dbReference type="EMBL" id="JAKMXF010000347">
    <property type="protein sequence ID" value="KAI6647050.1"/>
    <property type="molecule type" value="Genomic_DNA"/>
</dbReference>
<protein>
    <submittedName>
        <fullName evidence="9">E3 ubiquitin-protein ligase</fullName>
    </submittedName>
</protein>
<comment type="caution">
    <text evidence="9">The sequence shown here is derived from an EMBL/GenBank/DDBJ whole genome shotgun (WGS) entry which is preliminary data.</text>
</comment>
<dbReference type="PROSITE" id="PS51981">
    <property type="entry name" value="ZF_RZ"/>
    <property type="match status" value="1"/>
</dbReference>
<dbReference type="InterPro" id="IPR031248">
    <property type="entry name" value="RNF213"/>
</dbReference>
<organism evidence="9 10">
    <name type="scientific">Oopsacas minuta</name>
    <dbReference type="NCBI Taxonomy" id="111878"/>
    <lineage>
        <taxon>Eukaryota</taxon>
        <taxon>Metazoa</taxon>
        <taxon>Porifera</taxon>
        <taxon>Hexactinellida</taxon>
        <taxon>Hexasterophora</taxon>
        <taxon>Lyssacinosida</taxon>
        <taxon>Leucopsacidae</taxon>
        <taxon>Oopsacas</taxon>
    </lineage>
</organism>
<accession>A0AAV7JEA8</accession>
<name>A0AAV7JEA8_9METZ</name>
<keyword evidence="3" id="KW-0479">Metal-binding</keyword>
<evidence type="ECO:0000259" key="8">
    <source>
        <dbReference type="PROSITE" id="PS51981"/>
    </source>
</evidence>
<evidence type="ECO:0000256" key="6">
    <source>
        <dbReference type="ARBA" id="ARBA00022859"/>
    </source>
</evidence>
<dbReference type="GO" id="GO:0005737">
    <property type="term" value="C:cytoplasm"/>
    <property type="evidence" value="ECO:0007669"/>
    <property type="project" value="UniProtKB-SubCell"/>
</dbReference>
<feature type="domain" description="RZ-type" evidence="8">
    <location>
        <begin position="2911"/>
        <end position="2983"/>
    </location>
</feature>
<keyword evidence="5" id="KW-0862">Zinc</keyword>
<dbReference type="GO" id="GO:0002376">
    <property type="term" value="P:immune system process"/>
    <property type="evidence" value="ECO:0007669"/>
    <property type="project" value="UniProtKB-KW"/>
</dbReference>
<dbReference type="GO" id="GO:0016887">
    <property type="term" value="F:ATP hydrolysis activity"/>
    <property type="evidence" value="ECO:0007669"/>
    <property type="project" value="InterPro"/>
</dbReference>
<evidence type="ECO:0000313" key="9">
    <source>
        <dbReference type="EMBL" id="KAI6647050.1"/>
    </source>
</evidence>
<feature type="region of interest" description="Disordered" evidence="7">
    <location>
        <begin position="1369"/>
        <end position="1390"/>
    </location>
</feature>
<evidence type="ECO:0000256" key="5">
    <source>
        <dbReference type="ARBA" id="ARBA00022833"/>
    </source>
</evidence>
<comment type="subcellular location">
    <subcellularLocation>
        <location evidence="1">Cytoplasm</location>
    </subcellularLocation>
</comment>
<dbReference type="Gene3D" id="3.40.50.300">
    <property type="entry name" value="P-loop containing nucleotide triphosphate hydrolases"/>
    <property type="match status" value="1"/>
</dbReference>
<proteinExistence type="predicted"/>
<dbReference type="InterPro" id="IPR046439">
    <property type="entry name" value="ZF_RZ_dom"/>
</dbReference>
<keyword evidence="6" id="KW-0391">Immunity</keyword>
<dbReference type="InterPro" id="IPR027417">
    <property type="entry name" value="P-loop_NTPase"/>
</dbReference>
<keyword evidence="2" id="KW-0963">Cytoplasm</keyword>
<dbReference type="Pfam" id="PF20173">
    <property type="entry name" value="ZnF_RZ-type"/>
    <property type="match status" value="1"/>
</dbReference>
<evidence type="ECO:0000256" key="4">
    <source>
        <dbReference type="ARBA" id="ARBA00022771"/>
    </source>
</evidence>
<evidence type="ECO:0000256" key="7">
    <source>
        <dbReference type="SAM" id="MobiDB-lite"/>
    </source>
</evidence>
<dbReference type="GO" id="GO:0004842">
    <property type="term" value="F:ubiquitin-protein transferase activity"/>
    <property type="evidence" value="ECO:0007669"/>
    <property type="project" value="InterPro"/>
</dbReference>
<dbReference type="PANTHER" id="PTHR22605:SF16">
    <property type="entry name" value="E3 UBIQUITIN-PROTEIN LIGASE RNF213"/>
    <property type="match status" value="1"/>
</dbReference>
<keyword evidence="4" id="KW-0863">Zinc-finger</keyword>
<evidence type="ECO:0000256" key="1">
    <source>
        <dbReference type="ARBA" id="ARBA00004496"/>
    </source>
</evidence>